<accession>A0A1Z5YR61</accession>
<organism evidence="3 4">
    <name type="scientific">Acetobacter cibinongensis</name>
    <dbReference type="NCBI Taxonomy" id="146475"/>
    <lineage>
        <taxon>Bacteria</taxon>
        <taxon>Pseudomonadati</taxon>
        <taxon>Pseudomonadota</taxon>
        <taxon>Alphaproteobacteria</taxon>
        <taxon>Acetobacterales</taxon>
        <taxon>Acetobacteraceae</taxon>
        <taxon>Acetobacter</taxon>
    </lineage>
</organism>
<keyword evidence="2" id="KW-1133">Transmembrane helix</keyword>
<gene>
    <name evidence="3" type="ORF">HK14_15800</name>
</gene>
<proteinExistence type="predicted"/>
<dbReference type="Proteomes" id="UP000196086">
    <property type="component" value="Unassembled WGS sequence"/>
</dbReference>
<evidence type="ECO:0000313" key="3">
    <source>
        <dbReference type="EMBL" id="OUI98176.1"/>
    </source>
</evidence>
<name>A0A1Z5YR61_9PROT</name>
<protein>
    <submittedName>
        <fullName evidence="3">Uncharacterized protein</fullName>
    </submittedName>
</protein>
<comment type="caution">
    <text evidence="3">The sequence shown here is derived from an EMBL/GenBank/DDBJ whole genome shotgun (WGS) entry which is preliminary data.</text>
</comment>
<reference evidence="3 4" key="1">
    <citation type="submission" date="2014-06" db="EMBL/GenBank/DDBJ databases">
        <authorList>
            <person name="Ju J."/>
            <person name="Zhang J."/>
        </authorList>
    </citation>
    <scope>NUCLEOTIDE SEQUENCE [LARGE SCALE GENOMIC DNA]</scope>
    <source>
        <strain evidence="3 4">DsW_47</strain>
    </source>
</reference>
<dbReference type="EMBL" id="JOMQ01000099">
    <property type="protein sequence ID" value="OUI98176.1"/>
    <property type="molecule type" value="Genomic_DNA"/>
</dbReference>
<evidence type="ECO:0000313" key="4">
    <source>
        <dbReference type="Proteomes" id="UP000196086"/>
    </source>
</evidence>
<keyword evidence="2" id="KW-0472">Membrane</keyword>
<keyword evidence="2" id="KW-0812">Transmembrane</keyword>
<keyword evidence="1" id="KW-0175">Coiled coil</keyword>
<feature type="transmembrane region" description="Helical" evidence="2">
    <location>
        <begin position="255"/>
        <end position="280"/>
    </location>
</feature>
<dbReference type="AlphaFoldDB" id="A0A1Z5YR61"/>
<dbReference type="RefSeq" id="WP_086652325.1">
    <property type="nucleotide sequence ID" value="NZ_JOMQ01000099.1"/>
</dbReference>
<evidence type="ECO:0000256" key="2">
    <source>
        <dbReference type="SAM" id="Phobius"/>
    </source>
</evidence>
<dbReference type="OrthoDB" id="7745356at2"/>
<sequence>MSNFDLVIRRLDDKELSDLAKDIRSGWPEAETGLTVELVPGITRNTTADLDIPANHNIINLTISIFQRQSTNAAQSMNVARYNIIFSRNAREKHNLGSTLFTSSVTVTQNNPPDRNSNPNYQNYINWLSANSDAITGAIAKIQRFSLPEQSATTEAGINYEAFLQGLQDAQTRGLDAFQKAFERLDIFNAKIREEAELKEQQRLEHYEELRQDLGRREEELARSSHKSERRKLFDLLTSADNLGRRKELVSKRSIIARWAIAAISVSFGTISAVVSFKIAELIQSSNMGSGPSTLSQEYLMVKSILSAALATASFAFSASWIKSFYENDIEYTREAERLNADMIRANWAIETILEVQEEYKKDVSPELISSITKNLFEAPDKPTNRDDAALALKALLGFTASAKFGTDGTTVEINKKEARKLSEANKPDGT</sequence>
<feature type="coiled-coil region" evidence="1">
    <location>
        <begin position="193"/>
        <end position="227"/>
    </location>
</feature>
<evidence type="ECO:0000256" key="1">
    <source>
        <dbReference type="SAM" id="Coils"/>
    </source>
</evidence>